<feature type="transmembrane region" description="Helical" evidence="1">
    <location>
        <begin position="69"/>
        <end position="87"/>
    </location>
</feature>
<sequence length="120" mass="12357">MDTRRLTGPIALRLWAVVLVVGAAGVGLLWLGVGLGMALVTIAVLSAPLALVATVAFACRRPALVLPRWFLWLGAAGSAAGFVWLLVTPGEVPAILTLAIGVWLLVVGLIASVAVGVVRR</sequence>
<keyword evidence="1" id="KW-0472">Membrane</keyword>
<dbReference type="Proteomes" id="UP000193309">
    <property type="component" value="Unassembled WGS sequence"/>
</dbReference>
<proteinExistence type="predicted"/>
<feature type="transmembrane region" description="Helical" evidence="1">
    <location>
        <begin position="37"/>
        <end position="57"/>
    </location>
</feature>
<keyword evidence="1" id="KW-1133">Transmembrane helix</keyword>
<evidence type="ECO:0000313" key="2">
    <source>
        <dbReference type="EMBL" id="SMG21886.1"/>
    </source>
</evidence>
<dbReference type="RefSeq" id="WP_085549336.1">
    <property type="nucleotide sequence ID" value="NZ_FXAR01000003.1"/>
</dbReference>
<name>A0A1X7J2Q1_9CORY</name>
<accession>A0A1X7J2Q1</accession>
<evidence type="ECO:0000313" key="3">
    <source>
        <dbReference type="Proteomes" id="UP000193309"/>
    </source>
</evidence>
<protein>
    <submittedName>
        <fullName evidence="2">Uncharacterized protein</fullName>
    </submittedName>
</protein>
<dbReference type="STRING" id="1610489.SAMN06295981_1211"/>
<evidence type="ECO:0000256" key="1">
    <source>
        <dbReference type="SAM" id="Phobius"/>
    </source>
</evidence>
<dbReference type="EMBL" id="FXAR01000003">
    <property type="protein sequence ID" value="SMG21886.1"/>
    <property type="molecule type" value="Genomic_DNA"/>
</dbReference>
<dbReference type="AlphaFoldDB" id="A0A1X7J2Q1"/>
<keyword evidence="3" id="KW-1185">Reference proteome</keyword>
<feature type="transmembrane region" description="Helical" evidence="1">
    <location>
        <begin position="93"/>
        <end position="118"/>
    </location>
</feature>
<reference evidence="3" key="1">
    <citation type="submission" date="2017-04" db="EMBL/GenBank/DDBJ databases">
        <authorList>
            <person name="Varghese N."/>
            <person name="Submissions S."/>
        </authorList>
    </citation>
    <scope>NUCLEOTIDE SEQUENCE [LARGE SCALE GENOMIC DNA]</scope>
    <source>
        <strain evidence="3">VDS</strain>
    </source>
</reference>
<gene>
    <name evidence="2" type="ORF">SAMN06295981_1211</name>
</gene>
<organism evidence="2 3">
    <name type="scientific">Corynebacterium pollutisoli</name>
    <dbReference type="NCBI Taxonomy" id="1610489"/>
    <lineage>
        <taxon>Bacteria</taxon>
        <taxon>Bacillati</taxon>
        <taxon>Actinomycetota</taxon>
        <taxon>Actinomycetes</taxon>
        <taxon>Mycobacteriales</taxon>
        <taxon>Corynebacteriaceae</taxon>
        <taxon>Corynebacterium</taxon>
    </lineage>
</organism>
<feature type="transmembrane region" description="Helical" evidence="1">
    <location>
        <begin position="12"/>
        <end position="31"/>
    </location>
</feature>
<keyword evidence="1" id="KW-0812">Transmembrane</keyword>
<dbReference type="OrthoDB" id="4427506at2"/>